<dbReference type="eggNOG" id="COG5566">
    <property type="taxonomic scope" value="Bacteria"/>
</dbReference>
<evidence type="ECO:0000259" key="1">
    <source>
        <dbReference type="Pfam" id="PF08765"/>
    </source>
</evidence>
<sequence length="118" mass="13667">METESKQMTDNQHDLFADDHAAIGELFDNLDNIPDGELAEAWSSVLTISHYLGGRAIYLPRGDRLKEALRDYAIYDEFDGKNVQQLSERYGLCVPQIYAIIRKQRKLIRSRHQPELPY</sequence>
<dbReference type="Gene3D" id="1.10.10.60">
    <property type="entry name" value="Homeodomain-like"/>
    <property type="match status" value="1"/>
</dbReference>
<dbReference type="SUPFAM" id="SSF46689">
    <property type="entry name" value="Homeodomain-like"/>
    <property type="match status" value="1"/>
</dbReference>
<proteinExistence type="predicted"/>
<dbReference type="HOGENOM" id="CLU_141450_0_1_6"/>
<dbReference type="Proteomes" id="UP000001022">
    <property type="component" value="Chromosome"/>
</dbReference>
<dbReference type="PANTHER" id="PTHR37812">
    <property type="entry name" value="MU-LIKE PROPHAGE FLUMU PROTEIN C"/>
    <property type="match status" value="1"/>
</dbReference>
<reference evidence="3" key="1">
    <citation type="submission" date="2003-06" db="EMBL/GenBank/DDBJ databases">
        <title>The complete genome sequence of Haemophilus ducreyi.</title>
        <authorList>
            <person name="Munson R.S. Jr."/>
            <person name="Ray W.C."/>
            <person name="Mahairas G."/>
            <person name="Sabo P."/>
            <person name="Mungur R."/>
            <person name="Johnson L."/>
            <person name="Nguyen D."/>
            <person name="Wang J."/>
            <person name="Forst C."/>
            <person name="Hood L."/>
        </authorList>
    </citation>
    <scope>NUCLEOTIDE SEQUENCE [LARGE SCALE GENOMIC DNA]</scope>
    <source>
        <strain evidence="3">35000HP / ATCC 700724</strain>
    </source>
</reference>
<dbReference type="InterPro" id="IPR009057">
    <property type="entry name" value="Homeodomain-like_sf"/>
</dbReference>
<organism evidence="2 3">
    <name type="scientific">Haemophilus ducreyi (strain 35000HP / ATCC 700724)</name>
    <dbReference type="NCBI Taxonomy" id="233412"/>
    <lineage>
        <taxon>Bacteria</taxon>
        <taxon>Pseudomonadati</taxon>
        <taxon>Pseudomonadota</taxon>
        <taxon>Gammaproteobacteria</taxon>
        <taxon>Pasteurellales</taxon>
        <taxon>Pasteurellaceae</taxon>
        <taxon>Haemophilus</taxon>
    </lineage>
</organism>
<dbReference type="Pfam" id="PF08765">
    <property type="entry name" value="Mor"/>
    <property type="match status" value="1"/>
</dbReference>
<evidence type="ECO:0000313" key="3">
    <source>
        <dbReference type="Proteomes" id="UP000001022"/>
    </source>
</evidence>
<feature type="domain" description="Mor transcription activator" evidence="1">
    <location>
        <begin position="36"/>
        <end position="116"/>
    </location>
</feature>
<dbReference type="KEGG" id="hdu:HD_0111"/>
<dbReference type="AlphaFoldDB" id="Q7VPG7"/>
<gene>
    <name evidence="2" type="ordered locus">HD_0111</name>
</gene>
<protein>
    <submittedName>
        <fullName evidence="2">Mu-like phage C protein, possible positive regulator of late transcription</fullName>
    </submittedName>
</protein>
<dbReference type="STRING" id="233412.HD_0111"/>
<dbReference type="EMBL" id="AE017143">
    <property type="protein sequence ID" value="AAP95114.1"/>
    <property type="molecule type" value="Genomic_DNA"/>
</dbReference>
<name>Q7VPG7_HAEDU</name>
<dbReference type="InterPro" id="IPR014875">
    <property type="entry name" value="Mor_transcription_activator"/>
</dbReference>
<keyword evidence="3" id="KW-1185">Reference proteome</keyword>
<accession>Q7VPG7</accession>
<dbReference type="InterPro" id="IPR052411">
    <property type="entry name" value="c-mor_Regulatory_Protein"/>
</dbReference>
<evidence type="ECO:0000313" key="2">
    <source>
        <dbReference type="EMBL" id="AAP95114.1"/>
    </source>
</evidence>
<dbReference type="PANTHER" id="PTHR37812:SF1">
    <property type="entry name" value="MU-LIKE PROPHAGE FLUMU PROTEIN C"/>
    <property type="match status" value="1"/>
</dbReference>